<dbReference type="RefSeq" id="WP_343884905.1">
    <property type="nucleotide sequence ID" value="NZ_BAAAKI010000004.1"/>
</dbReference>
<dbReference type="Proteomes" id="UP001596266">
    <property type="component" value="Unassembled WGS sequence"/>
</dbReference>
<accession>A0ABW1WZY6</accession>
<keyword evidence="4" id="KW-1185">Reference proteome</keyword>
<gene>
    <name evidence="3" type="ORF">ACFP57_05560</name>
</gene>
<feature type="domain" description="Putative endonuclease Z1" evidence="2">
    <location>
        <begin position="372"/>
        <end position="586"/>
    </location>
</feature>
<dbReference type="Pfam" id="PF10593">
    <property type="entry name" value="Z1"/>
    <property type="match status" value="1"/>
</dbReference>
<dbReference type="EMBL" id="JBHSUA010000009">
    <property type="protein sequence ID" value="MFC6396456.1"/>
    <property type="molecule type" value="Genomic_DNA"/>
</dbReference>
<protein>
    <submittedName>
        <fullName evidence="3">Z1 domain-containing protein</fullName>
    </submittedName>
</protein>
<evidence type="ECO:0000256" key="1">
    <source>
        <dbReference type="SAM" id="MobiDB-lite"/>
    </source>
</evidence>
<evidence type="ECO:0000313" key="3">
    <source>
        <dbReference type="EMBL" id="MFC6396456.1"/>
    </source>
</evidence>
<comment type="caution">
    <text evidence="3">The sequence shown here is derived from an EMBL/GenBank/DDBJ whole genome shotgun (WGS) entry which is preliminary data.</text>
</comment>
<organism evidence="3 4">
    <name type="scientific">Luteococcus sanguinis</name>
    <dbReference type="NCBI Taxonomy" id="174038"/>
    <lineage>
        <taxon>Bacteria</taxon>
        <taxon>Bacillati</taxon>
        <taxon>Actinomycetota</taxon>
        <taxon>Actinomycetes</taxon>
        <taxon>Propionibacteriales</taxon>
        <taxon>Propionibacteriaceae</taxon>
        <taxon>Luteococcus</taxon>
    </lineage>
</organism>
<proteinExistence type="predicted"/>
<evidence type="ECO:0000313" key="4">
    <source>
        <dbReference type="Proteomes" id="UP001596266"/>
    </source>
</evidence>
<dbReference type="InterPro" id="IPR018310">
    <property type="entry name" value="Put_endonuclease_Z1-dom"/>
</dbReference>
<dbReference type="SUPFAM" id="SSF52540">
    <property type="entry name" value="P-loop containing nucleoside triphosphate hydrolases"/>
    <property type="match status" value="1"/>
</dbReference>
<name>A0ABW1WZY6_9ACTN</name>
<reference evidence="4" key="1">
    <citation type="journal article" date="2019" name="Int. J. Syst. Evol. Microbiol.">
        <title>The Global Catalogue of Microorganisms (GCM) 10K type strain sequencing project: providing services to taxonomists for standard genome sequencing and annotation.</title>
        <authorList>
            <consortium name="The Broad Institute Genomics Platform"/>
            <consortium name="The Broad Institute Genome Sequencing Center for Infectious Disease"/>
            <person name="Wu L."/>
            <person name="Ma J."/>
        </authorList>
    </citation>
    <scope>NUCLEOTIDE SEQUENCE [LARGE SCALE GENOMIC DNA]</scope>
    <source>
        <strain evidence="4">CGMCC 1.15277</strain>
    </source>
</reference>
<dbReference type="InterPro" id="IPR027417">
    <property type="entry name" value="P-loop_NTPase"/>
</dbReference>
<feature type="region of interest" description="Disordered" evidence="1">
    <location>
        <begin position="840"/>
        <end position="863"/>
    </location>
</feature>
<evidence type="ECO:0000259" key="2">
    <source>
        <dbReference type="Pfam" id="PF10593"/>
    </source>
</evidence>
<sequence length="863" mass="95908">MPPANDDNAIQPLVNNLVALCSSERISLPEAARKLRSYGWPKADVDLAAARVVELQRANLVLDESVTSDAVRVGPWYAKPLVDGVWSAYREHWVAAGKPGVDYLDSSTTHITALLADPKTVGTRKGLVMGNVQSGKTGNYAGVIAKAVDAGYRVIIVLAGLYNNLRQQTQARLVHDVFASNWELLTGKDTDLASIDYPQRSFNAGHVTAAVVKKNPKRLRNLLEGLKALDDATRERLPILIIDDEADQATPNSPTAKKAISTINGLMREIWQEVRVGTYLAYTATPFANMLMDPDEVNELFPDDFITTIEPGPTYFGPERVFGAAEAVEDGKQTYSDGLDMVRPVPESEVEALRPPSGKDERKAAAAEVVPSLQRALRWFLVATAIRRLRGDSGHSSMLVHTTHYADPHMAMRDAINEWLQVQRRTLDEAVYRDLWKAESHRVPLESEQATLSWENIWRQLRHCLEEMKVVVDNGLSDDRLDFTNGPQTVVAVGGGTLSRGLTLEGLVVSFFTRSTNTYDTLMQMGRWFGYRDGYEDLPRIWVSEGLDKDYAFLARVERDLREEIKSLEGSEFTPRQVGVKIRCHPGRLEVTSVGRMKQAKLVNVSLSGTLRQSFILDGSSEVQARNRLTVEQLIGSSPEVDQRRRLVKRNVRSAHISQFLNSFTSHPDQSILNSPEQRNAMTKWLDEYGSDCAWTVMVNNNTDAEHLAEESYTICGHSVAMSQRAPLKDSHPGRLDFKAVMSPSDWLADIEGVMPQDGTPSTLSARQRARREHAHGQGLLLIYVLSPNAKAKLGSKSRRDMPVTNPVLAFSIIFPNVDDPSGDEATFIGVRTNPYAVVDEEDLDEDLPEDTEDAPVEAENDD</sequence>